<dbReference type="Gene3D" id="3.40.50.1360">
    <property type="match status" value="1"/>
</dbReference>
<keyword evidence="1" id="KW-0119">Carbohydrate metabolism</keyword>
<evidence type="ECO:0000256" key="1">
    <source>
        <dbReference type="ARBA" id="ARBA00023277"/>
    </source>
</evidence>
<name>A0ABR5AAV1_9BACL</name>
<dbReference type="InterPro" id="IPR037171">
    <property type="entry name" value="NagB/RpiA_transferase-like"/>
</dbReference>
<dbReference type="RefSeq" id="WP_041051742.1">
    <property type="nucleotide sequence ID" value="NZ_JXAK01000072.1"/>
</dbReference>
<dbReference type="PANTHER" id="PTHR11280">
    <property type="entry name" value="GLUCOSAMINE-6-PHOSPHATE ISOMERASE"/>
    <property type="match status" value="1"/>
</dbReference>
<dbReference type="InterPro" id="IPR006148">
    <property type="entry name" value="Glc/Gal-6P_isomerase"/>
</dbReference>
<evidence type="ECO:0000313" key="4">
    <source>
        <dbReference type="Proteomes" id="UP000031967"/>
    </source>
</evidence>
<dbReference type="Proteomes" id="UP000031967">
    <property type="component" value="Unassembled WGS sequence"/>
</dbReference>
<dbReference type="InterPro" id="IPR004547">
    <property type="entry name" value="Glucosamine6P_isomerase"/>
</dbReference>
<dbReference type="CDD" id="cd01399">
    <property type="entry name" value="GlcN6P_deaminase"/>
    <property type="match status" value="1"/>
</dbReference>
<protein>
    <submittedName>
        <fullName evidence="3">Glucosamine-6-phosphate deaminase</fullName>
    </submittedName>
</protein>
<organism evidence="3 4">
    <name type="scientific">Gordoniibacillus kamchatkensis</name>
    <dbReference type="NCBI Taxonomy" id="1590651"/>
    <lineage>
        <taxon>Bacteria</taxon>
        <taxon>Bacillati</taxon>
        <taxon>Bacillota</taxon>
        <taxon>Bacilli</taxon>
        <taxon>Bacillales</taxon>
        <taxon>Paenibacillaceae</taxon>
        <taxon>Gordoniibacillus</taxon>
    </lineage>
</organism>
<accession>A0ABR5AAV1</accession>
<proteinExistence type="predicted"/>
<comment type="caution">
    <text evidence="3">The sequence shown here is derived from an EMBL/GenBank/DDBJ whole genome shotgun (WGS) entry which is preliminary data.</text>
</comment>
<dbReference type="PANTHER" id="PTHR11280:SF6">
    <property type="entry name" value="GLUCOSAMINE-6-PHOSPHATE ISOMERASE NAGB"/>
    <property type="match status" value="1"/>
</dbReference>
<dbReference type="Pfam" id="PF01182">
    <property type="entry name" value="Glucosamine_iso"/>
    <property type="match status" value="1"/>
</dbReference>
<feature type="domain" description="Glucosamine/galactosamine-6-phosphate isomerase" evidence="2">
    <location>
        <begin position="8"/>
        <end position="224"/>
    </location>
</feature>
<evidence type="ECO:0000259" key="2">
    <source>
        <dbReference type="Pfam" id="PF01182"/>
    </source>
</evidence>
<reference evidence="3 4" key="1">
    <citation type="submission" date="2014-12" db="EMBL/GenBank/DDBJ databases">
        <title>Draft genome sequence of Paenibacillus kamchatkensis strain B-2647.</title>
        <authorList>
            <person name="Karlyshev A.V."/>
            <person name="Kudryashova E.B."/>
        </authorList>
    </citation>
    <scope>NUCLEOTIDE SEQUENCE [LARGE SCALE GENOMIC DNA]</scope>
    <source>
        <strain evidence="3 4">VKM B-2647</strain>
    </source>
</reference>
<dbReference type="SUPFAM" id="SSF100950">
    <property type="entry name" value="NagB/RpiA/CoA transferase-like"/>
    <property type="match status" value="1"/>
</dbReference>
<evidence type="ECO:0000313" key="3">
    <source>
        <dbReference type="EMBL" id="KIL38189.1"/>
    </source>
</evidence>
<gene>
    <name evidence="3" type="ORF">SD70_28095</name>
</gene>
<dbReference type="EMBL" id="JXAK01000072">
    <property type="protein sequence ID" value="KIL38189.1"/>
    <property type="molecule type" value="Genomic_DNA"/>
</dbReference>
<keyword evidence="4" id="KW-1185">Reference proteome</keyword>
<sequence length="248" mass="27874">MKINVLETPEQLGQVAALHAARFLNERIRENGKARIILSTGASQFEFFKAFVKTDVDWNKVEMFHLDEYVHLPESHPASFRTYLKNRFLAEVNIKKAHFVNGEGDFAENIRQLNAEIAKERIDLAMIGIGENAHIAFNDPPADFATKQPYMIVELDEACKRQQVGEGWFDSVADVPKQAITMSVHQIMQSDCIISCVPHKVKAGAVRATLEQEVTPAVPATILKTHPNWSLYLDRASASEIQGRFQNG</sequence>